<dbReference type="InterPro" id="IPR037185">
    <property type="entry name" value="EmrE-like"/>
</dbReference>
<keyword evidence="5 6" id="KW-0472">Membrane</keyword>
<dbReference type="Pfam" id="PF00892">
    <property type="entry name" value="EamA"/>
    <property type="match status" value="2"/>
</dbReference>
<evidence type="ECO:0000313" key="8">
    <source>
        <dbReference type="EMBL" id="KIQ03174.1"/>
    </source>
</evidence>
<evidence type="ECO:0000256" key="6">
    <source>
        <dbReference type="SAM" id="Phobius"/>
    </source>
</evidence>
<organism evidence="8 9">
    <name type="scientific">Agrobacterium tumefaciens</name>
    <dbReference type="NCBI Taxonomy" id="358"/>
    <lineage>
        <taxon>Bacteria</taxon>
        <taxon>Pseudomonadati</taxon>
        <taxon>Pseudomonadota</taxon>
        <taxon>Alphaproteobacteria</taxon>
        <taxon>Hyphomicrobiales</taxon>
        <taxon>Rhizobiaceae</taxon>
        <taxon>Rhizobium/Agrobacterium group</taxon>
        <taxon>Agrobacterium</taxon>
        <taxon>Agrobacterium tumefaciens complex</taxon>
    </lineage>
</organism>
<feature type="transmembrane region" description="Helical" evidence="6">
    <location>
        <begin position="236"/>
        <end position="253"/>
    </location>
</feature>
<reference evidence="8 9" key="1">
    <citation type="submission" date="2014-12" db="EMBL/GenBank/DDBJ databases">
        <title>16Stimator: statistical estimation of ribosomal gene copy numbers from draft genome assemblies.</title>
        <authorList>
            <person name="Perisin M.A."/>
            <person name="Vetter M."/>
            <person name="Gilbert J.A."/>
            <person name="Bergelson J."/>
        </authorList>
    </citation>
    <scope>NUCLEOTIDE SEQUENCE [LARGE SCALE GENOMIC DNA]</scope>
    <source>
        <strain evidence="8 9">MEJ076</strain>
    </source>
</reference>
<evidence type="ECO:0000313" key="9">
    <source>
        <dbReference type="Proteomes" id="UP000035017"/>
    </source>
</evidence>
<dbReference type="OrthoDB" id="7818056at2"/>
<dbReference type="PANTHER" id="PTHR22911:SF6">
    <property type="entry name" value="SOLUTE CARRIER FAMILY 35 MEMBER G1"/>
    <property type="match status" value="1"/>
</dbReference>
<dbReference type="EMBL" id="JXQV01000009">
    <property type="protein sequence ID" value="KIQ03174.1"/>
    <property type="molecule type" value="Genomic_DNA"/>
</dbReference>
<feature type="transmembrane region" description="Helical" evidence="6">
    <location>
        <begin position="259"/>
        <end position="276"/>
    </location>
</feature>
<dbReference type="GO" id="GO:0016020">
    <property type="term" value="C:membrane"/>
    <property type="evidence" value="ECO:0007669"/>
    <property type="project" value="UniProtKB-SubCell"/>
</dbReference>
<dbReference type="AlphaFoldDB" id="A0A0D0KXM0"/>
<feature type="transmembrane region" description="Helical" evidence="6">
    <location>
        <begin position="120"/>
        <end position="140"/>
    </location>
</feature>
<sequence length="295" mass="32466">MQKGFLLGLLAYASFSWGDATIKSLGSEVSVFEIGFFSILSSASIIFFFKPRDEHWRHFWRMSRPWAVHARAISGLFAGILGIYAFTSVPLAEAYALIFLSPLFVTILSALVLKEDIGLWRWSAVMAGIVGVILVVRPGFKTLELGHFAAICVAFLAGLTIVLLRSLAGREKRTSIMGVLVLYGLIFNGVLMYQDFQVPTWHQIGAFIIIGVCTAVGQLTLLTATKIAPASQIAPSHYSQILWAVAIGAFFFAEYPDTLAISGLVVIAAAGLLTMMREKIRLGVVRWNPFFRNRL</sequence>
<comment type="similarity">
    <text evidence="2">Belongs to the drug/metabolite transporter (DMT) superfamily. 10 TMS drug/metabolite exporter (DME) (TC 2.A.7.3) family.</text>
</comment>
<keyword evidence="4 6" id="KW-1133">Transmembrane helix</keyword>
<feature type="transmembrane region" description="Helical" evidence="6">
    <location>
        <begin position="146"/>
        <end position="164"/>
    </location>
</feature>
<evidence type="ECO:0000259" key="7">
    <source>
        <dbReference type="Pfam" id="PF00892"/>
    </source>
</evidence>
<dbReference type="Gene3D" id="1.10.3730.20">
    <property type="match status" value="1"/>
</dbReference>
<dbReference type="SUPFAM" id="SSF103481">
    <property type="entry name" value="Multidrug resistance efflux transporter EmrE"/>
    <property type="match status" value="2"/>
</dbReference>
<dbReference type="PANTHER" id="PTHR22911">
    <property type="entry name" value="ACYL-MALONYL CONDENSING ENZYME-RELATED"/>
    <property type="match status" value="1"/>
</dbReference>
<keyword evidence="3 6" id="KW-0812">Transmembrane</keyword>
<feature type="domain" description="EamA" evidence="7">
    <location>
        <begin position="145"/>
        <end position="274"/>
    </location>
</feature>
<feature type="transmembrane region" description="Helical" evidence="6">
    <location>
        <begin position="70"/>
        <end position="88"/>
    </location>
</feature>
<evidence type="ECO:0000256" key="1">
    <source>
        <dbReference type="ARBA" id="ARBA00004141"/>
    </source>
</evidence>
<dbReference type="InterPro" id="IPR000620">
    <property type="entry name" value="EamA_dom"/>
</dbReference>
<comment type="caution">
    <text evidence="8">The sequence shown here is derived from an EMBL/GenBank/DDBJ whole genome shotgun (WGS) entry which is preliminary data.</text>
</comment>
<feature type="transmembrane region" description="Helical" evidence="6">
    <location>
        <begin position="30"/>
        <end position="49"/>
    </location>
</feature>
<evidence type="ECO:0000256" key="2">
    <source>
        <dbReference type="ARBA" id="ARBA00009853"/>
    </source>
</evidence>
<dbReference type="Proteomes" id="UP000035017">
    <property type="component" value="Unassembled WGS sequence"/>
</dbReference>
<feature type="transmembrane region" description="Helical" evidence="6">
    <location>
        <begin position="94"/>
        <end position="113"/>
    </location>
</feature>
<proteinExistence type="inferred from homology"/>
<feature type="transmembrane region" description="Helical" evidence="6">
    <location>
        <begin position="176"/>
        <end position="194"/>
    </location>
</feature>
<evidence type="ECO:0000256" key="3">
    <source>
        <dbReference type="ARBA" id="ARBA00022692"/>
    </source>
</evidence>
<feature type="transmembrane region" description="Helical" evidence="6">
    <location>
        <begin position="200"/>
        <end position="224"/>
    </location>
</feature>
<gene>
    <name evidence="8" type="ORF">RU07_11560</name>
</gene>
<name>A0A0D0KXM0_AGRTU</name>
<evidence type="ECO:0000256" key="5">
    <source>
        <dbReference type="ARBA" id="ARBA00023136"/>
    </source>
</evidence>
<feature type="domain" description="EamA" evidence="7">
    <location>
        <begin position="3"/>
        <end position="136"/>
    </location>
</feature>
<evidence type="ECO:0000256" key="4">
    <source>
        <dbReference type="ARBA" id="ARBA00022989"/>
    </source>
</evidence>
<accession>A0A0D0KXM0</accession>
<protein>
    <submittedName>
        <fullName evidence="8">Membrane protein</fullName>
    </submittedName>
</protein>
<comment type="subcellular location">
    <subcellularLocation>
        <location evidence="1">Membrane</location>
        <topology evidence="1">Multi-pass membrane protein</topology>
    </subcellularLocation>
</comment>